<protein>
    <submittedName>
        <fullName evidence="1">RNA polymerase sigma factor, sigma-70 family</fullName>
    </submittedName>
</protein>
<evidence type="ECO:0000313" key="2">
    <source>
        <dbReference type="Proteomes" id="UP000254664"/>
    </source>
</evidence>
<dbReference type="OrthoDB" id="1901170at2"/>
<dbReference type="InterPro" id="IPR013325">
    <property type="entry name" value="RNA_pol_sigma_r2"/>
</dbReference>
<proteinExistence type="predicted"/>
<accession>A0A381J777</accession>
<dbReference type="GO" id="GO:0006352">
    <property type="term" value="P:DNA-templated transcription initiation"/>
    <property type="evidence" value="ECO:0007669"/>
    <property type="project" value="InterPro"/>
</dbReference>
<keyword evidence="2" id="KW-1185">Reference proteome</keyword>
<name>A0A381J777_9CLOT</name>
<reference evidence="1 2" key="1">
    <citation type="submission" date="2018-06" db="EMBL/GenBank/DDBJ databases">
        <authorList>
            <consortium name="Pathogen Informatics"/>
            <person name="Doyle S."/>
        </authorList>
    </citation>
    <scope>NUCLEOTIDE SEQUENCE [LARGE SCALE GENOMIC DNA]</scope>
    <source>
        <strain evidence="1 2">NCTC9836</strain>
    </source>
</reference>
<sequence>MYYVKFENLVKLAKNGYLSAKEELSAEFTPFILNLSKKSFINSYEFEDIKNECYGTLFKCIKVYDCDKHRFVAYATNAIKTQ</sequence>
<evidence type="ECO:0000313" key="1">
    <source>
        <dbReference type="EMBL" id="SUY46965.1"/>
    </source>
</evidence>
<dbReference type="AlphaFoldDB" id="A0A381J777"/>
<dbReference type="RefSeq" id="WP_115640977.1">
    <property type="nucleotide sequence ID" value="NZ_UFWZ01000001.1"/>
</dbReference>
<dbReference type="Proteomes" id="UP000254664">
    <property type="component" value="Unassembled WGS sequence"/>
</dbReference>
<dbReference type="EMBL" id="UFWZ01000001">
    <property type="protein sequence ID" value="SUY46965.1"/>
    <property type="molecule type" value="Genomic_DNA"/>
</dbReference>
<dbReference type="Gene3D" id="1.10.1740.10">
    <property type="match status" value="1"/>
</dbReference>
<dbReference type="SUPFAM" id="SSF88946">
    <property type="entry name" value="Sigma2 domain of RNA polymerase sigma factors"/>
    <property type="match status" value="1"/>
</dbReference>
<dbReference type="GO" id="GO:0003700">
    <property type="term" value="F:DNA-binding transcription factor activity"/>
    <property type="evidence" value="ECO:0007669"/>
    <property type="project" value="InterPro"/>
</dbReference>
<gene>
    <name evidence="1" type="ORF">NCTC9836_01286</name>
</gene>
<organism evidence="1 2">
    <name type="scientific">Clostridium putrefaciens</name>
    <dbReference type="NCBI Taxonomy" id="99675"/>
    <lineage>
        <taxon>Bacteria</taxon>
        <taxon>Bacillati</taxon>
        <taxon>Bacillota</taxon>
        <taxon>Clostridia</taxon>
        <taxon>Eubacteriales</taxon>
        <taxon>Clostridiaceae</taxon>
        <taxon>Clostridium</taxon>
    </lineage>
</organism>